<keyword evidence="4" id="KW-0012">Acyltransferase</keyword>
<dbReference type="GO" id="GO:0000271">
    <property type="term" value="P:polysaccharide biosynthetic process"/>
    <property type="evidence" value="ECO:0007669"/>
    <property type="project" value="TreeGrafter"/>
</dbReference>
<evidence type="ECO:0000313" key="4">
    <source>
        <dbReference type="EMBL" id="AUW42528.1"/>
    </source>
</evidence>
<feature type="transmembrane region" description="Helical" evidence="2">
    <location>
        <begin position="270"/>
        <end position="291"/>
    </location>
</feature>
<dbReference type="EMBL" id="CP025012">
    <property type="protein sequence ID" value="AUW42528.1"/>
    <property type="molecule type" value="Genomic_DNA"/>
</dbReference>
<dbReference type="PANTHER" id="PTHR23028:SF131">
    <property type="entry name" value="BLR2367 PROTEIN"/>
    <property type="match status" value="1"/>
</dbReference>
<feature type="transmembrane region" description="Helical" evidence="2">
    <location>
        <begin position="233"/>
        <end position="249"/>
    </location>
</feature>
<reference evidence="4 5" key="1">
    <citation type="submission" date="2017-11" db="EMBL/GenBank/DDBJ databases">
        <title>Complete genome of Rhizobium leguminosarum Norway, an ineffective micro-symbiont.</title>
        <authorList>
            <person name="Hoffrichter A."/>
            <person name="Liang J."/>
            <person name="Brachmann A."/>
            <person name="Marin M."/>
        </authorList>
    </citation>
    <scope>NUCLEOTIDE SEQUENCE [LARGE SCALE GENOMIC DNA]</scope>
    <source>
        <strain evidence="4 5">Norway</strain>
    </source>
</reference>
<feature type="transmembrane region" description="Helical" evidence="2">
    <location>
        <begin position="81"/>
        <end position="98"/>
    </location>
</feature>
<accession>A0A2K9Z2Q7</accession>
<feature type="transmembrane region" description="Helical" evidence="2">
    <location>
        <begin position="175"/>
        <end position="194"/>
    </location>
</feature>
<dbReference type="AlphaFoldDB" id="A0A2K9Z2Q7"/>
<feature type="compositionally biased region" description="Polar residues" evidence="1">
    <location>
        <begin position="362"/>
        <end position="378"/>
    </location>
</feature>
<gene>
    <name evidence="4" type="ORF">CUJ84_Chr002163</name>
</gene>
<keyword evidence="2" id="KW-0812">Transmembrane</keyword>
<dbReference type="Proteomes" id="UP000238523">
    <property type="component" value="Chromosome"/>
</dbReference>
<feature type="transmembrane region" description="Helical" evidence="2">
    <location>
        <begin position="12"/>
        <end position="32"/>
    </location>
</feature>
<dbReference type="GO" id="GO:0016747">
    <property type="term" value="F:acyltransferase activity, transferring groups other than amino-acyl groups"/>
    <property type="evidence" value="ECO:0007669"/>
    <property type="project" value="InterPro"/>
</dbReference>
<evidence type="ECO:0000256" key="1">
    <source>
        <dbReference type="SAM" id="MobiDB-lite"/>
    </source>
</evidence>
<feature type="region of interest" description="Disordered" evidence="1">
    <location>
        <begin position="362"/>
        <end position="399"/>
    </location>
</feature>
<keyword evidence="4" id="KW-0808">Transferase</keyword>
<feature type="domain" description="Acyltransferase 3" evidence="3">
    <location>
        <begin position="8"/>
        <end position="313"/>
    </location>
</feature>
<dbReference type="PANTHER" id="PTHR23028">
    <property type="entry name" value="ACETYLTRANSFERASE"/>
    <property type="match status" value="1"/>
</dbReference>
<organism evidence="4 5">
    <name type="scientific">Rhizobium leguminosarum</name>
    <dbReference type="NCBI Taxonomy" id="384"/>
    <lineage>
        <taxon>Bacteria</taxon>
        <taxon>Pseudomonadati</taxon>
        <taxon>Pseudomonadota</taxon>
        <taxon>Alphaproteobacteria</taxon>
        <taxon>Hyphomicrobiales</taxon>
        <taxon>Rhizobiaceae</taxon>
        <taxon>Rhizobium/Agrobacterium group</taxon>
        <taxon>Rhizobium</taxon>
    </lineage>
</organism>
<feature type="transmembrane region" description="Helical" evidence="2">
    <location>
        <begin position="152"/>
        <end position="169"/>
    </location>
</feature>
<evidence type="ECO:0000313" key="5">
    <source>
        <dbReference type="Proteomes" id="UP000238523"/>
    </source>
</evidence>
<keyword evidence="2" id="KW-0472">Membrane</keyword>
<keyword evidence="2" id="KW-1133">Transmembrane helix</keyword>
<feature type="transmembrane region" description="Helical" evidence="2">
    <location>
        <begin position="297"/>
        <end position="314"/>
    </location>
</feature>
<proteinExistence type="predicted"/>
<feature type="transmembrane region" description="Helical" evidence="2">
    <location>
        <begin position="201"/>
        <end position="221"/>
    </location>
</feature>
<dbReference type="InterPro" id="IPR002656">
    <property type="entry name" value="Acyl_transf_3_dom"/>
</dbReference>
<protein>
    <submittedName>
        <fullName evidence="4">Acyltransferase</fullName>
    </submittedName>
</protein>
<feature type="transmembrane region" description="Helical" evidence="2">
    <location>
        <begin position="44"/>
        <end position="61"/>
    </location>
</feature>
<sequence length="399" mass="44058">MSRPDYIPSLDGLRGVAALLVVEAHIGFIFPITAPHLVTLGDEAVGLFFALSGFLMAHLYGSRPVTRENVLDFLVSRFARIYPVYLAAVVFVAMLSIMQNLDFVQPIVGVTDFARHVFLLGSSGVFWSIPPEIQFYLLFPVLWLCLAQPQRYSGVIVGLAVVVIVDGLVELPGPGIMLVSKLPYFLFGAIAGVMHSYWKGWIPSALTGILTLFLLAVFFTYRHILSGFSPEFWSLQSAVAAAVIVALVARQPPIAAHVLAAAPVRFLGKISFSLYLFHVPIMFLARLTFGALLPEPALIVVTLFVAAVGAWFIHETIEVPGRRRLVLLWQDNRSRMVSRETPADQMDRAILNLQQIEKRLQSGATSTMADQRQISTTPEPWDGADGTVIQDERDEKLRA</sequence>
<evidence type="ECO:0000259" key="3">
    <source>
        <dbReference type="Pfam" id="PF01757"/>
    </source>
</evidence>
<dbReference type="Pfam" id="PF01757">
    <property type="entry name" value="Acyl_transf_3"/>
    <property type="match status" value="1"/>
</dbReference>
<feature type="compositionally biased region" description="Basic and acidic residues" evidence="1">
    <location>
        <begin position="390"/>
        <end position="399"/>
    </location>
</feature>
<evidence type="ECO:0000256" key="2">
    <source>
        <dbReference type="SAM" id="Phobius"/>
    </source>
</evidence>
<name>A0A2K9Z2Q7_RHILE</name>
<dbReference type="InterPro" id="IPR050879">
    <property type="entry name" value="Acyltransferase_3"/>
</dbReference>
<dbReference type="RefSeq" id="WP_105006098.1">
    <property type="nucleotide sequence ID" value="NZ_CP025012.1"/>
</dbReference>
<feature type="transmembrane region" description="Helical" evidence="2">
    <location>
        <begin position="118"/>
        <end position="145"/>
    </location>
</feature>
<dbReference type="GO" id="GO:0016020">
    <property type="term" value="C:membrane"/>
    <property type="evidence" value="ECO:0007669"/>
    <property type="project" value="TreeGrafter"/>
</dbReference>